<gene>
    <name evidence="1" type="ORF">FHP25_36405</name>
</gene>
<dbReference type="InterPro" id="IPR011990">
    <property type="entry name" value="TPR-like_helical_dom_sf"/>
</dbReference>
<keyword evidence="2" id="KW-1185">Reference proteome</keyword>
<dbReference type="OrthoDB" id="9807628at2"/>
<protein>
    <recommendedName>
        <fullName evidence="3">Tetratricopeptide repeat protein</fullName>
    </recommendedName>
</protein>
<name>A0A5C8P8A6_9HYPH</name>
<evidence type="ECO:0008006" key="3">
    <source>
        <dbReference type="Google" id="ProtNLM"/>
    </source>
</evidence>
<dbReference type="SUPFAM" id="SSF48452">
    <property type="entry name" value="TPR-like"/>
    <property type="match status" value="1"/>
</dbReference>
<dbReference type="EMBL" id="VDUZ01000067">
    <property type="protein sequence ID" value="TXL70000.1"/>
    <property type="molecule type" value="Genomic_DNA"/>
</dbReference>
<dbReference type="Gene3D" id="1.25.40.10">
    <property type="entry name" value="Tetratricopeptide repeat domain"/>
    <property type="match status" value="1"/>
</dbReference>
<sequence length="129" mass="14259">MKYDDYVAAAQAAAALFEKGELAQALARFESLATSDISAIDKARMLNNVAIVLDRLGRAPDALRAYDRAIALEWPLSRGESIERKAVFLADKGDAVAALVLYEDLVTRSYATEDDKHRYQARIAALKQR</sequence>
<dbReference type="RefSeq" id="WP_147851929.1">
    <property type="nucleotide sequence ID" value="NZ_VDUZ01000067.1"/>
</dbReference>
<proteinExistence type="predicted"/>
<comment type="caution">
    <text evidence="1">The sequence shown here is derived from an EMBL/GenBank/DDBJ whole genome shotgun (WGS) entry which is preliminary data.</text>
</comment>
<reference evidence="1 2" key="1">
    <citation type="submission" date="2019-06" db="EMBL/GenBank/DDBJ databases">
        <title>New taxonomy in bacterial strain CC-CFT640, isolated from vineyard.</title>
        <authorList>
            <person name="Lin S.-Y."/>
            <person name="Tsai C.-F."/>
            <person name="Young C.-C."/>
        </authorList>
    </citation>
    <scope>NUCLEOTIDE SEQUENCE [LARGE SCALE GENOMIC DNA]</scope>
    <source>
        <strain evidence="1 2">CC-CFT640</strain>
    </source>
</reference>
<dbReference type="AlphaFoldDB" id="A0A5C8P8A6"/>
<evidence type="ECO:0000313" key="2">
    <source>
        <dbReference type="Proteomes" id="UP000321638"/>
    </source>
</evidence>
<accession>A0A5C8P8A6</accession>
<evidence type="ECO:0000313" key="1">
    <source>
        <dbReference type="EMBL" id="TXL70000.1"/>
    </source>
</evidence>
<organism evidence="1 2">
    <name type="scientific">Vineibacter terrae</name>
    <dbReference type="NCBI Taxonomy" id="2586908"/>
    <lineage>
        <taxon>Bacteria</taxon>
        <taxon>Pseudomonadati</taxon>
        <taxon>Pseudomonadota</taxon>
        <taxon>Alphaproteobacteria</taxon>
        <taxon>Hyphomicrobiales</taxon>
        <taxon>Vineibacter</taxon>
    </lineage>
</organism>
<dbReference type="Proteomes" id="UP000321638">
    <property type="component" value="Unassembled WGS sequence"/>
</dbReference>